<evidence type="ECO:0000313" key="2">
    <source>
        <dbReference type="Proteomes" id="UP000178681"/>
    </source>
</evidence>
<proteinExistence type="predicted"/>
<comment type="caution">
    <text evidence="1">The sequence shown here is derived from an EMBL/GenBank/DDBJ whole genome shotgun (WGS) entry which is preliminary data.</text>
</comment>
<name>A0A1F5Z039_9BACT</name>
<protein>
    <submittedName>
        <fullName evidence="1">Uncharacterized protein</fullName>
    </submittedName>
</protein>
<organism evidence="1 2">
    <name type="scientific">Candidatus Gottesmanbacteria bacterium RIFCSPHIGHO2_01_FULL_42_12</name>
    <dbReference type="NCBI Taxonomy" id="1798377"/>
    <lineage>
        <taxon>Bacteria</taxon>
        <taxon>Candidatus Gottesmaniibacteriota</taxon>
    </lineage>
</organism>
<dbReference type="EMBL" id="MFJG01000027">
    <property type="protein sequence ID" value="OGG05818.1"/>
    <property type="molecule type" value="Genomic_DNA"/>
</dbReference>
<gene>
    <name evidence="1" type="ORF">A2872_03040</name>
</gene>
<dbReference type="AlphaFoldDB" id="A0A1F5Z039"/>
<evidence type="ECO:0000313" key="1">
    <source>
        <dbReference type="EMBL" id="OGG05818.1"/>
    </source>
</evidence>
<sequence length="67" mass="8188">MYNWNTDISKWNKKSTSYKIWKLEQLINFGLNGEKLNLSLVRKHWPKLNLDPSRKRFIELILWPKQS</sequence>
<accession>A0A1F5Z039</accession>
<dbReference type="STRING" id="1798377.A2872_03040"/>
<reference evidence="1 2" key="1">
    <citation type="journal article" date="2016" name="Nat. Commun.">
        <title>Thousands of microbial genomes shed light on interconnected biogeochemical processes in an aquifer system.</title>
        <authorList>
            <person name="Anantharaman K."/>
            <person name="Brown C.T."/>
            <person name="Hug L.A."/>
            <person name="Sharon I."/>
            <person name="Castelle C.J."/>
            <person name="Probst A.J."/>
            <person name="Thomas B.C."/>
            <person name="Singh A."/>
            <person name="Wilkins M.J."/>
            <person name="Karaoz U."/>
            <person name="Brodie E.L."/>
            <person name="Williams K.H."/>
            <person name="Hubbard S.S."/>
            <person name="Banfield J.F."/>
        </authorList>
    </citation>
    <scope>NUCLEOTIDE SEQUENCE [LARGE SCALE GENOMIC DNA]</scope>
</reference>
<dbReference type="Proteomes" id="UP000178681">
    <property type="component" value="Unassembled WGS sequence"/>
</dbReference>